<dbReference type="InterPro" id="IPR049046">
    <property type="entry name" value="Beta-AFase-like_GH127_middle"/>
</dbReference>
<dbReference type="PANTHER" id="PTHR43465:SF2">
    <property type="entry name" value="DUF1680 DOMAIN PROTEIN (AFU_ORTHOLOGUE AFUA_1G08910)"/>
    <property type="match status" value="1"/>
</dbReference>
<feature type="domain" description="Non-reducing end beta-L-arabinofuranosidase-like GH127 catalytic" evidence="1">
    <location>
        <begin position="5"/>
        <end position="430"/>
    </location>
</feature>
<dbReference type="PANTHER" id="PTHR43465">
    <property type="entry name" value="DUF1680 DOMAIN PROTEIN (AFU_ORTHOLOGUE AFUA_1G08910)"/>
    <property type="match status" value="1"/>
</dbReference>
<organism evidence="4 5">
    <name type="scientific">Alkalibacterium olivapovliticus</name>
    <dbReference type="NCBI Taxonomy" id="99907"/>
    <lineage>
        <taxon>Bacteria</taxon>
        <taxon>Bacillati</taxon>
        <taxon>Bacillota</taxon>
        <taxon>Bacilli</taxon>
        <taxon>Lactobacillales</taxon>
        <taxon>Carnobacteriaceae</taxon>
        <taxon>Alkalibacterium</taxon>
    </lineage>
</organism>
<protein>
    <recommendedName>
        <fullName evidence="6">Glycoside hydrolase family 127 protein</fullName>
    </recommendedName>
</protein>
<proteinExistence type="predicted"/>
<evidence type="ECO:0000313" key="5">
    <source>
        <dbReference type="Proteomes" id="UP000238205"/>
    </source>
</evidence>
<dbReference type="Pfam" id="PF07944">
    <property type="entry name" value="Beta-AFase-like_GH127_cat"/>
    <property type="match status" value="1"/>
</dbReference>
<accession>A0A2T0W6B4</accession>
<feature type="domain" description="Non-reducing end beta-L-arabinofuranosidase-like GH127 middle" evidence="2">
    <location>
        <begin position="441"/>
        <end position="531"/>
    </location>
</feature>
<gene>
    <name evidence="4" type="ORF">CLV38_11447</name>
</gene>
<dbReference type="Pfam" id="PF20737">
    <property type="entry name" value="Glyco_hydro127C"/>
    <property type="match status" value="1"/>
</dbReference>
<dbReference type="EMBL" id="PVTO01000014">
    <property type="protein sequence ID" value="PRY82251.1"/>
    <property type="molecule type" value="Genomic_DNA"/>
</dbReference>
<dbReference type="RefSeq" id="WP_106193924.1">
    <property type="nucleotide sequence ID" value="NZ_PVTO01000014.1"/>
</dbReference>
<dbReference type="SUPFAM" id="SSF48208">
    <property type="entry name" value="Six-hairpin glycosidases"/>
    <property type="match status" value="1"/>
</dbReference>
<sequence length="647" mass="73832">MKSAVSITDPFWTTYTKLIRKEMIPYQWDVLHDNADISIEKERDDNGIPSEKSNAIENLIIASGQKEGNHYGWLFQDSDVYKWLESAANSYLLHPDENLLEMMSEVAVLIEEAQDEDGYLSTYYQIERPDLKFKRLFESHELYCAGHLIEAAVAHYKATGSKKLIDVSQKLVSCIQQHFGVEEGKIKGADGHQEIELALIRLYEVTGKEEYVELSSWFLKIRGEDPDFYLKQLVENKKEGLSTGDFPHIDLKYLQAHKPVLEQDEAVGHAVRLVYMAAAMAEVAAIKNDEKLFSTARKIWDNIIKKRLYITGGIGSTVRGEAFTFDYDLPNDTMYCETCASIGLLFFAKAMMKNEIDVEYAEIMEKMLYNSIISGVALDGKHFFYVNPLEVDPKASAHDPGKSHVKPIRPSWFGCACCPPNVARTLTSLSQYISDIFENKLYIQLYQDFEGSFKLEEQSLSVSMTTELPYKGKSKVSFTGIEHPITVCFRLPAWSSGYNVHNAGEYVSEQDGYLEITIDLDKTIEIDFELPVIEWHAHPSVKDNFNKVALQRGPFVYCLEEEDNGSDLHLMSLTDKPLAVEVNDPVLSHYVGLKGKGERQLIDNTWQKQLYQSDVTPVTEEMDLSFIPYYLWANRSIGEMRVWVTRQ</sequence>
<evidence type="ECO:0000259" key="3">
    <source>
        <dbReference type="Pfam" id="PF20737"/>
    </source>
</evidence>
<dbReference type="Pfam" id="PF20736">
    <property type="entry name" value="Glyco_hydro127M"/>
    <property type="match status" value="1"/>
</dbReference>
<dbReference type="AlphaFoldDB" id="A0A2T0W6B4"/>
<reference evidence="4 5" key="1">
    <citation type="submission" date="2018-03" db="EMBL/GenBank/DDBJ databases">
        <title>Genomic Encyclopedia of Archaeal and Bacterial Type Strains, Phase II (KMG-II): from individual species to whole genera.</title>
        <authorList>
            <person name="Goeker M."/>
        </authorList>
    </citation>
    <scope>NUCLEOTIDE SEQUENCE [LARGE SCALE GENOMIC DNA]</scope>
    <source>
        <strain evidence="4 5">DSM 13175</strain>
    </source>
</reference>
<keyword evidence="5" id="KW-1185">Reference proteome</keyword>
<dbReference type="Proteomes" id="UP000238205">
    <property type="component" value="Unassembled WGS sequence"/>
</dbReference>
<dbReference type="GO" id="GO:0005975">
    <property type="term" value="P:carbohydrate metabolic process"/>
    <property type="evidence" value="ECO:0007669"/>
    <property type="project" value="InterPro"/>
</dbReference>
<evidence type="ECO:0000313" key="4">
    <source>
        <dbReference type="EMBL" id="PRY82251.1"/>
    </source>
</evidence>
<dbReference type="InterPro" id="IPR012878">
    <property type="entry name" value="Beta-AFase-like_GH127_cat"/>
</dbReference>
<feature type="domain" description="Non-reducing end beta-L-arabinofuranosidase-like GH127 C-terminal" evidence="3">
    <location>
        <begin position="535"/>
        <end position="644"/>
    </location>
</feature>
<comment type="caution">
    <text evidence="4">The sequence shown here is derived from an EMBL/GenBank/DDBJ whole genome shotgun (WGS) entry which is preliminary data.</text>
</comment>
<dbReference type="OrthoDB" id="9757939at2"/>
<dbReference type="InterPro" id="IPR008928">
    <property type="entry name" value="6-hairpin_glycosidase_sf"/>
</dbReference>
<dbReference type="InterPro" id="IPR049174">
    <property type="entry name" value="Beta-AFase-like"/>
</dbReference>
<name>A0A2T0W6B4_9LACT</name>
<dbReference type="InterPro" id="IPR049049">
    <property type="entry name" value="Beta-AFase-like_GH127_C"/>
</dbReference>
<evidence type="ECO:0008006" key="6">
    <source>
        <dbReference type="Google" id="ProtNLM"/>
    </source>
</evidence>
<evidence type="ECO:0000259" key="1">
    <source>
        <dbReference type="Pfam" id="PF07944"/>
    </source>
</evidence>
<evidence type="ECO:0000259" key="2">
    <source>
        <dbReference type="Pfam" id="PF20736"/>
    </source>
</evidence>